<dbReference type="AlphaFoldDB" id="A0A9Q3PBU1"/>
<accession>A0A9Q3PBU1</accession>
<organism evidence="1 2">
    <name type="scientific">Austropuccinia psidii MF-1</name>
    <dbReference type="NCBI Taxonomy" id="1389203"/>
    <lineage>
        <taxon>Eukaryota</taxon>
        <taxon>Fungi</taxon>
        <taxon>Dikarya</taxon>
        <taxon>Basidiomycota</taxon>
        <taxon>Pucciniomycotina</taxon>
        <taxon>Pucciniomycetes</taxon>
        <taxon>Pucciniales</taxon>
        <taxon>Sphaerophragmiaceae</taxon>
        <taxon>Austropuccinia</taxon>
    </lineage>
</organism>
<protein>
    <submittedName>
        <fullName evidence="1">Uncharacterized protein</fullName>
    </submittedName>
</protein>
<name>A0A9Q3PBU1_9BASI</name>
<gene>
    <name evidence="1" type="ORF">O181_095215</name>
</gene>
<dbReference type="EMBL" id="AVOT02062509">
    <property type="protein sequence ID" value="MBW0555500.1"/>
    <property type="molecule type" value="Genomic_DNA"/>
</dbReference>
<sequence>MLPHLHCLQSLCYRGGLKIYLITPHPLCCLPCLSSRSALLTCLQYCPHHSLCFHTPATDNPYAPAGHSRYTCYASLKPPYTLSNPPITILTILQYPPGMPPTLLPHWPNPQFHLWSLHSCNILKMRLKCRPAISALTTPYTSAPLRHLLCHLKSLRSHGALKICLQRLPQPPLHLILSPPLTILMLRY</sequence>
<reference evidence="1" key="1">
    <citation type="submission" date="2021-03" db="EMBL/GenBank/DDBJ databases">
        <title>Draft genome sequence of rust myrtle Austropuccinia psidii MF-1, a brazilian biotype.</title>
        <authorList>
            <person name="Quecine M.C."/>
            <person name="Pachon D.M.R."/>
            <person name="Bonatelli M.L."/>
            <person name="Correr F.H."/>
            <person name="Franceschini L.M."/>
            <person name="Leite T.F."/>
            <person name="Margarido G.R.A."/>
            <person name="Almeida C.A."/>
            <person name="Ferrarezi J.A."/>
            <person name="Labate C.A."/>
        </authorList>
    </citation>
    <scope>NUCLEOTIDE SEQUENCE</scope>
    <source>
        <strain evidence="1">MF-1</strain>
    </source>
</reference>
<keyword evidence="2" id="KW-1185">Reference proteome</keyword>
<proteinExistence type="predicted"/>
<evidence type="ECO:0000313" key="1">
    <source>
        <dbReference type="EMBL" id="MBW0555500.1"/>
    </source>
</evidence>
<dbReference type="Proteomes" id="UP000765509">
    <property type="component" value="Unassembled WGS sequence"/>
</dbReference>
<evidence type="ECO:0000313" key="2">
    <source>
        <dbReference type="Proteomes" id="UP000765509"/>
    </source>
</evidence>
<comment type="caution">
    <text evidence="1">The sequence shown here is derived from an EMBL/GenBank/DDBJ whole genome shotgun (WGS) entry which is preliminary data.</text>
</comment>